<evidence type="ECO:0000256" key="17">
    <source>
        <dbReference type="ARBA" id="ARBA00023254"/>
    </source>
</evidence>
<evidence type="ECO:0000256" key="8">
    <source>
        <dbReference type="ARBA" id="ARBA00022741"/>
    </source>
</evidence>
<dbReference type="InterPro" id="IPR027417">
    <property type="entry name" value="P-loop_NTPase"/>
</dbReference>
<dbReference type="EMBL" id="KZ308335">
    <property type="protein sequence ID" value="KAG8227715.1"/>
    <property type="molecule type" value="Genomic_DNA"/>
</dbReference>
<evidence type="ECO:0000256" key="14">
    <source>
        <dbReference type="ARBA" id="ARBA00023054"/>
    </source>
</evidence>
<dbReference type="Gene3D" id="3.40.50.300">
    <property type="entry name" value="P-loop containing nucleotide triphosphate hydrolases"/>
    <property type="match status" value="1"/>
</dbReference>
<evidence type="ECO:0000256" key="11">
    <source>
        <dbReference type="ARBA" id="ARBA00022833"/>
    </source>
</evidence>
<evidence type="ECO:0000313" key="19">
    <source>
        <dbReference type="EMBL" id="KAG8227715.1"/>
    </source>
</evidence>
<keyword evidence="8" id="KW-0547">Nucleotide-binding</keyword>
<proteinExistence type="inferred from homology"/>
<evidence type="ECO:0000256" key="5">
    <source>
        <dbReference type="ARBA" id="ARBA00017893"/>
    </source>
</evidence>
<dbReference type="GO" id="GO:0070192">
    <property type="term" value="P:chromosome organization involved in meiotic cell cycle"/>
    <property type="evidence" value="ECO:0007669"/>
    <property type="project" value="TreeGrafter"/>
</dbReference>
<dbReference type="GO" id="GO:0030870">
    <property type="term" value="C:Mre11 complex"/>
    <property type="evidence" value="ECO:0007669"/>
    <property type="project" value="UniProtKB-ARBA"/>
</dbReference>
<keyword evidence="9" id="KW-0227">DNA damage</keyword>
<protein>
    <recommendedName>
        <fullName evidence="5">DNA repair protein RAD50</fullName>
    </recommendedName>
</protein>
<reference evidence="19" key="2">
    <citation type="submission" date="2017-10" db="EMBL/GenBank/DDBJ databases">
        <title>Ladona fulva Genome sequencing and assembly.</title>
        <authorList>
            <person name="Murali S."/>
            <person name="Richards S."/>
            <person name="Bandaranaike D."/>
            <person name="Bellair M."/>
            <person name="Blankenburg K."/>
            <person name="Chao H."/>
            <person name="Dinh H."/>
            <person name="Doddapaneni H."/>
            <person name="Dugan-Rocha S."/>
            <person name="Elkadiri S."/>
            <person name="Gnanaolivu R."/>
            <person name="Hernandez B."/>
            <person name="Skinner E."/>
            <person name="Javaid M."/>
            <person name="Lee S."/>
            <person name="Li M."/>
            <person name="Ming W."/>
            <person name="Munidasa M."/>
            <person name="Muniz J."/>
            <person name="Nguyen L."/>
            <person name="Hughes D."/>
            <person name="Osuji N."/>
            <person name="Pu L.-L."/>
            <person name="Puazo M."/>
            <person name="Qu C."/>
            <person name="Quiroz J."/>
            <person name="Raj R."/>
            <person name="Weissenberger G."/>
            <person name="Xin Y."/>
            <person name="Zou X."/>
            <person name="Han Y."/>
            <person name="Worley K."/>
            <person name="Muzny D."/>
            <person name="Gibbs R."/>
        </authorList>
    </citation>
    <scope>NUCLEOTIDE SEQUENCE</scope>
    <source>
        <strain evidence="19">Sampled in the wild</strain>
    </source>
</reference>
<keyword evidence="16" id="KW-0539">Nucleus</keyword>
<gene>
    <name evidence="19" type="ORF">J437_LFUL007997</name>
</gene>
<keyword evidence="13" id="KW-0460">Magnesium</keyword>
<dbReference type="GO" id="GO:0016787">
    <property type="term" value="F:hydrolase activity"/>
    <property type="evidence" value="ECO:0007669"/>
    <property type="project" value="UniProtKB-KW"/>
</dbReference>
<dbReference type="GO" id="GO:0051880">
    <property type="term" value="F:G-quadruplex DNA binding"/>
    <property type="evidence" value="ECO:0007669"/>
    <property type="project" value="TreeGrafter"/>
</dbReference>
<evidence type="ECO:0000256" key="13">
    <source>
        <dbReference type="ARBA" id="ARBA00022842"/>
    </source>
</evidence>
<keyword evidence="11" id="KW-0862">Zinc</keyword>
<keyword evidence="20" id="KW-1185">Reference proteome</keyword>
<dbReference type="GO" id="GO:0046872">
    <property type="term" value="F:metal ion binding"/>
    <property type="evidence" value="ECO:0007669"/>
    <property type="project" value="UniProtKB-KW"/>
</dbReference>
<dbReference type="GO" id="GO:0000794">
    <property type="term" value="C:condensed nuclear chromosome"/>
    <property type="evidence" value="ECO:0007669"/>
    <property type="project" value="TreeGrafter"/>
</dbReference>
<keyword evidence="14" id="KW-0175">Coiled coil</keyword>
<keyword evidence="6" id="KW-0158">Chromosome</keyword>
<dbReference type="PANTHER" id="PTHR18867">
    <property type="entry name" value="RAD50"/>
    <property type="match status" value="1"/>
</dbReference>
<accession>A0A8K0K5N0</accession>
<comment type="similarity">
    <text evidence="4">Belongs to the SMC family. RAD50 subfamily.</text>
</comment>
<evidence type="ECO:0000256" key="12">
    <source>
        <dbReference type="ARBA" id="ARBA00022840"/>
    </source>
</evidence>
<sequence>MERELNKKEYKNADTIYRDKYLELYVQTRACEDLLKFAAALDHSLKYFHRERMESINAIIRELWNIVYKGNDVDTIEIRTDETGDALLASDKKRSYSYRVVMRKKDVEMDMRGRCSAGQKMLASLIIRIALAETFSAHCGIFALDEPTTNLDSANSISLSEALAEIVKRRSTQKNFQLIVITHDKEFSEYLAKEDGIGSYYLVSRDSEGKSRISRQEI</sequence>
<dbReference type="GO" id="GO:0000722">
    <property type="term" value="P:telomere maintenance via recombination"/>
    <property type="evidence" value="ECO:0007669"/>
    <property type="project" value="UniProtKB-ARBA"/>
</dbReference>
<reference evidence="19" key="1">
    <citation type="submission" date="2013-04" db="EMBL/GenBank/DDBJ databases">
        <authorList>
            <person name="Qu J."/>
            <person name="Murali S.C."/>
            <person name="Bandaranaike D."/>
            <person name="Bellair M."/>
            <person name="Blankenburg K."/>
            <person name="Chao H."/>
            <person name="Dinh H."/>
            <person name="Doddapaneni H."/>
            <person name="Downs B."/>
            <person name="Dugan-Rocha S."/>
            <person name="Elkadiri S."/>
            <person name="Gnanaolivu R.D."/>
            <person name="Hernandez B."/>
            <person name="Javaid M."/>
            <person name="Jayaseelan J.C."/>
            <person name="Lee S."/>
            <person name="Li M."/>
            <person name="Ming W."/>
            <person name="Munidasa M."/>
            <person name="Muniz J."/>
            <person name="Nguyen L."/>
            <person name="Ongeri F."/>
            <person name="Osuji N."/>
            <person name="Pu L.-L."/>
            <person name="Puazo M."/>
            <person name="Qu C."/>
            <person name="Quiroz J."/>
            <person name="Raj R."/>
            <person name="Weissenberger G."/>
            <person name="Xin Y."/>
            <person name="Zou X."/>
            <person name="Han Y."/>
            <person name="Richards S."/>
            <person name="Worley K."/>
            <person name="Muzny D."/>
            <person name="Gibbs R."/>
        </authorList>
    </citation>
    <scope>NUCLEOTIDE SEQUENCE</scope>
    <source>
        <strain evidence="19">Sampled in the wild</strain>
    </source>
</reference>
<organism evidence="19 20">
    <name type="scientific">Ladona fulva</name>
    <name type="common">Scarce chaser dragonfly</name>
    <name type="synonym">Libellula fulva</name>
    <dbReference type="NCBI Taxonomy" id="123851"/>
    <lineage>
        <taxon>Eukaryota</taxon>
        <taxon>Metazoa</taxon>
        <taxon>Ecdysozoa</taxon>
        <taxon>Arthropoda</taxon>
        <taxon>Hexapoda</taxon>
        <taxon>Insecta</taxon>
        <taxon>Pterygota</taxon>
        <taxon>Palaeoptera</taxon>
        <taxon>Odonata</taxon>
        <taxon>Epiprocta</taxon>
        <taxon>Anisoptera</taxon>
        <taxon>Libelluloidea</taxon>
        <taxon>Libellulidae</taxon>
        <taxon>Ladona</taxon>
    </lineage>
</organism>
<comment type="caution">
    <text evidence="19">The sequence shown here is derived from an EMBL/GenBank/DDBJ whole genome shotgun (WGS) entry which is preliminary data.</text>
</comment>
<evidence type="ECO:0000256" key="18">
    <source>
        <dbReference type="ARBA" id="ARBA00049360"/>
    </source>
</evidence>
<dbReference type="Proteomes" id="UP000792457">
    <property type="component" value="Unassembled WGS sequence"/>
</dbReference>
<evidence type="ECO:0000256" key="10">
    <source>
        <dbReference type="ARBA" id="ARBA00022801"/>
    </source>
</evidence>
<keyword evidence="12" id="KW-0067">ATP-binding</keyword>
<keyword evidence="10" id="KW-0378">Hydrolase</keyword>
<dbReference type="AlphaFoldDB" id="A0A8K0K5N0"/>
<evidence type="ECO:0000256" key="2">
    <source>
        <dbReference type="ARBA" id="ARBA00004123"/>
    </source>
</evidence>
<evidence type="ECO:0000256" key="4">
    <source>
        <dbReference type="ARBA" id="ARBA00009439"/>
    </source>
</evidence>
<dbReference type="GO" id="GO:0006302">
    <property type="term" value="P:double-strand break repair"/>
    <property type="evidence" value="ECO:0007669"/>
    <property type="project" value="UniProtKB-ARBA"/>
</dbReference>
<evidence type="ECO:0000256" key="6">
    <source>
        <dbReference type="ARBA" id="ARBA00022454"/>
    </source>
</evidence>
<comment type="catalytic activity">
    <reaction evidence="18">
        <text>ATP + H2O = ADP + phosphate + H(+)</text>
        <dbReference type="Rhea" id="RHEA:13065"/>
        <dbReference type="ChEBI" id="CHEBI:15377"/>
        <dbReference type="ChEBI" id="CHEBI:15378"/>
        <dbReference type="ChEBI" id="CHEBI:30616"/>
        <dbReference type="ChEBI" id="CHEBI:43474"/>
        <dbReference type="ChEBI" id="CHEBI:456216"/>
    </reaction>
</comment>
<evidence type="ECO:0000256" key="3">
    <source>
        <dbReference type="ARBA" id="ARBA00004286"/>
    </source>
</evidence>
<dbReference type="PANTHER" id="PTHR18867:SF12">
    <property type="entry name" value="DNA REPAIR PROTEIN RAD50"/>
    <property type="match status" value="1"/>
</dbReference>
<evidence type="ECO:0000256" key="1">
    <source>
        <dbReference type="ARBA" id="ARBA00001947"/>
    </source>
</evidence>
<comment type="subcellular location">
    <subcellularLocation>
        <location evidence="3">Chromosome</location>
    </subcellularLocation>
    <subcellularLocation>
        <location evidence="2">Nucleus</location>
    </subcellularLocation>
</comment>
<keyword evidence="7" id="KW-0479">Metal-binding</keyword>
<dbReference type="FunFam" id="3.40.50.300:FF:000593">
    <property type="entry name" value="DNA repair protein RAD50"/>
    <property type="match status" value="1"/>
</dbReference>
<dbReference type="GO" id="GO:0043047">
    <property type="term" value="F:single-stranded telomeric DNA binding"/>
    <property type="evidence" value="ECO:0007669"/>
    <property type="project" value="TreeGrafter"/>
</dbReference>
<evidence type="ECO:0000256" key="16">
    <source>
        <dbReference type="ARBA" id="ARBA00023242"/>
    </source>
</evidence>
<keyword evidence="17" id="KW-0469">Meiosis</keyword>
<evidence type="ECO:0000256" key="15">
    <source>
        <dbReference type="ARBA" id="ARBA00023204"/>
    </source>
</evidence>
<name>A0A8K0K5N0_LADFU</name>
<dbReference type="GO" id="GO:0005524">
    <property type="term" value="F:ATP binding"/>
    <property type="evidence" value="ECO:0007669"/>
    <property type="project" value="UniProtKB-KW"/>
</dbReference>
<evidence type="ECO:0000256" key="7">
    <source>
        <dbReference type="ARBA" id="ARBA00022723"/>
    </source>
</evidence>
<comment type="cofactor">
    <cofactor evidence="1">
        <name>Zn(2+)</name>
        <dbReference type="ChEBI" id="CHEBI:29105"/>
    </cofactor>
</comment>
<dbReference type="SUPFAM" id="SSF52540">
    <property type="entry name" value="P-loop containing nucleoside triphosphate hydrolases"/>
    <property type="match status" value="1"/>
</dbReference>
<dbReference type="GO" id="GO:0007004">
    <property type="term" value="P:telomere maintenance via telomerase"/>
    <property type="evidence" value="ECO:0007669"/>
    <property type="project" value="TreeGrafter"/>
</dbReference>
<dbReference type="OrthoDB" id="18797at2759"/>
<dbReference type="GO" id="GO:0003691">
    <property type="term" value="F:double-stranded telomeric DNA binding"/>
    <property type="evidence" value="ECO:0007669"/>
    <property type="project" value="TreeGrafter"/>
</dbReference>
<keyword evidence="15" id="KW-0234">DNA repair</keyword>
<evidence type="ECO:0000313" key="20">
    <source>
        <dbReference type="Proteomes" id="UP000792457"/>
    </source>
</evidence>
<evidence type="ECO:0000256" key="9">
    <source>
        <dbReference type="ARBA" id="ARBA00022763"/>
    </source>
</evidence>